<dbReference type="SUPFAM" id="SSF54534">
    <property type="entry name" value="FKBP-like"/>
    <property type="match status" value="1"/>
</dbReference>
<dbReference type="KEGG" id="sphk:SKP52_09225"/>
<dbReference type="PROSITE" id="PS50198">
    <property type="entry name" value="PPIC_PPIASE_2"/>
    <property type="match status" value="1"/>
</dbReference>
<dbReference type="Gene3D" id="3.10.50.40">
    <property type="match status" value="1"/>
</dbReference>
<keyword evidence="3" id="KW-1003">Cell membrane</keyword>
<evidence type="ECO:0000256" key="6">
    <source>
        <dbReference type="ARBA" id="ARBA00022989"/>
    </source>
</evidence>
<proteinExistence type="inferred from homology"/>
<accession>A0A0A7PF81</accession>
<name>A0A0A7PF81_9SPHN</name>
<evidence type="ECO:0000256" key="9">
    <source>
        <dbReference type="ARBA" id="ARBA00030642"/>
    </source>
</evidence>
<comment type="subcellular location">
    <subcellularLocation>
        <location evidence="1">Cell inner membrane</location>
        <topology evidence="1">Single-pass type II membrane protein</topology>
        <orientation evidence="1">Periplasmic side</orientation>
    </subcellularLocation>
</comment>
<dbReference type="GO" id="GO:0005886">
    <property type="term" value="C:plasma membrane"/>
    <property type="evidence" value="ECO:0007669"/>
    <property type="project" value="UniProtKB-SubCell"/>
</dbReference>
<evidence type="ECO:0000259" key="15">
    <source>
        <dbReference type="PROSITE" id="PS50198"/>
    </source>
</evidence>
<evidence type="ECO:0000256" key="4">
    <source>
        <dbReference type="ARBA" id="ARBA00022519"/>
    </source>
</evidence>
<dbReference type="InterPro" id="IPR027304">
    <property type="entry name" value="Trigger_fact/SurA_dom_sf"/>
</dbReference>
<evidence type="ECO:0000256" key="13">
    <source>
        <dbReference type="ARBA" id="ARBA00042775"/>
    </source>
</evidence>
<evidence type="ECO:0000256" key="14">
    <source>
        <dbReference type="PROSITE-ProRule" id="PRU00278"/>
    </source>
</evidence>
<keyword evidence="8" id="KW-0143">Chaperone</keyword>
<evidence type="ECO:0000256" key="11">
    <source>
        <dbReference type="ARBA" id="ARBA00038408"/>
    </source>
</evidence>
<evidence type="ECO:0000256" key="5">
    <source>
        <dbReference type="ARBA" id="ARBA00022692"/>
    </source>
</evidence>
<keyword evidence="14" id="KW-0697">Rotamase</keyword>
<evidence type="ECO:0000256" key="12">
    <source>
        <dbReference type="ARBA" id="ARBA00040743"/>
    </source>
</evidence>
<keyword evidence="5" id="KW-0812">Transmembrane</keyword>
<gene>
    <name evidence="16" type="ORF">SKP52_09225</name>
</gene>
<evidence type="ECO:0000256" key="7">
    <source>
        <dbReference type="ARBA" id="ARBA00023136"/>
    </source>
</evidence>
<dbReference type="STRING" id="1515612.SKP52_09225"/>
<reference evidence="16 17" key="1">
    <citation type="journal article" date="2015" name="Int. J. Syst. Evol. Microbiol.">
        <title>Description of Sphingopyxis fribergensis sp. nov. - a soil bacterium with the ability to degrade styrene and phenylacetic acid.</title>
        <authorList>
            <person name="Oelschlagel M."/>
            <person name="Ruckert C."/>
            <person name="Kalinowski J."/>
            <person name="Schmidt G."/>
            <person name="Schlomann M."/>
            <person name="Tischler D."/>
        </authorList>
    </citation>
    <scope>NUCLEOTIDE SEQUENCE [LARGE SCALE GENOMIC DNA]</scope>
    <source>
        <strain evidence="16 17">Kp5.2</strain>
    </source>
</reference>
<dbReference type="Pfam" id="PF13145">
    <property type="entry name" value="Rotamase_2"/>
    <property type="match status" value="1"/>
</dbReference>
<keyword evidence="17" id="KW-1185">Reference proteome</keyword>
<dbReference type="Pfam" id="PF13624">
    <property type="entry name" value="SurA_N_3"/>
    <property type="match status" value="1"/>
</dbReference>
<evidence type="ECO:0000256" key="10">
    <source>
        <dbReference type="ARBA" id="ARBA00031484"/>
    </source>
</evidence>
<organism evidence="16 17">
    <name type="scientific">Sphingopyxis fribergensis</name>
    <dbReference type="NCBI Taxonomy" id="1515612"/>
    <lineage>
        <taxon>Bacteria</taxon>
        <taxon>Pseudomonadati</taxon>
        <taxon>Pseudomonadota</taxon>
        <taxon>Alphaproteobacteria</taxon>
        <taxon>Sphingomonadales</taxon>
        <taxon>Sphingomonadaceae</taxon>
        <taxon>Sphingopyxis</taxon>
    </lineage>
</organism>
<dbReference type="Proteomes" id="UP000030907">
    <property type="component" value="Chromosome"/>
</dbReference>
<evidence type="ECO:0000256" key="8">
    <source>
        <dbReference type="ARBA" id="ARBA00023186"/>
    </source>
</evidence>
<dbReference type="GO" id="GO:0003755">
    <property type="term" value="F:peptidyl-prolyl cis-trans isomerase activity"/>
    <property type="evidence" value="ECO:0007669"/>
    <property type="project" value="UniProtKB-KW"/>
</dbReference>
<dbReference type="InterPro" id="IPR000297">
    <property type="entry name" value="PPIase_PpiC"/>
</dbReference>
<dbReference type="InterPro" id="IPR046357">
    <property type="entry name" value="PPIase_dom_sf"/>
</dbReference>
<dbReference type="EMBL" id="CP009122">
    <property type="protein sequence ID" value="AJA08756.1"/>
    <property type="molecule type" value="Genomic_DNA"/>
</dbReference>
<comment type="similarity">
    <text evidence="11">Belongs to the PpiD chaperone family.</text>
</comment>
<keyword evidence="14" id="KW-0413">Isomerase</keyword>
<dbReference type="SUPFAM" id="SSF109998">
    <property type="entry name" value="Triger factor/SurA peptide-binding domain-like"/>
    <property type="match status" value="1"/>
</dbReference>
<keyword evidence="6" id="KW-1133">Transmembrane helix</keyword>
<keyword evidence="7" id="KW-0472">Membrane</keyword>
<dbReference type="Gene3D" id="1.10.4030.10">
    <property type="entry name" value="Porin chaperone SurA, peptide-binding domain"/>
    <property type="match status" value="1"/>
</dbReference>
<dbReference type="AlphaFoldDB" id="A0A0A7PF81"/>
<keyword evidence="4" id="KW-0997">Cell inner membrane</keyword>
<evidence type="ECO:0000313" key="16">
    <source>
        <dbReference type="EMBL" id="AJA08756.1"/>
    </source>
</evidence>
<dbReference type="RefSeq" id="WP_039574128.1">
    <property type="nucleotide sequence ID" value="NZ_CP009122.1"/>
</dbReference>
<sequence length="648" mass="67824">MITAIRAMFSSTIGKFLALGFVVLVGLAFALGDVTGNSSFGGIGGANVAKVGSEQIGVGELRERARQAYDQARQQQPGLTMAAFVESGALDEVLDQLVEGLAFDQFATDMGFSVSKRLIDGRIADLPAFAGVSGKFDQKVFENFLRQNGLTETQLRRDLRQQLLIEQLAAPIATMPRIAPGMAQPYAALLMEQRRGQATFIPASPFAPTADPGDAALKTFLSQNATKFTVPERRVIQYALFDRSAVPVPAVTDAEVAKVYKDNAAQYAASETRRFAQVIVPDQAAATALAAKVRGGTSLAAAAQAAGLSASTTGDLTQSAYAATSSAAAAKAAFAAKRGDLIGPTQTGLGWTVARVEDVTAKPARSLADATPEIRTELAKNKANEAIVDYYNALQDAVNGGAAVEEVAADRKLQLVETPALLPSGRAPAQPAFAPAPELAPLVAQAFQAAGEGEAHIATLVENEKFAVYAVKSITAAAPPPFAQIRGDLLSEWRFAEGQKVARGKARAIVKAVEGGKSLSEAVAAAGPNIGNVQTIGGRRAELGAGGKPVPPELALLFSMAKGSVKTLEIPANRGWMVIALNDVQRPDPKSIEPQRVAAIAQPLAPAFGNELIEQLSAEAKRRVGVTINKKLVDQLRAELTGTTPVVE</sequence>
<evidence type="ECO:0000256" key="1">
    <source>
        <dbReference type="ARBA" id="ARBA00004382"/>
    </source>
</evidence>
<dbReference type="InterPro" id="IPR052029">
    <property type="entry name" value="PpiD_chaperone"/>
</dbReference>
<feature type="domain" description="PpiC" evidence="15">
    <location>
        <begin position="270"/>
        <end position="358"/>
    </location>
</feature>
<dbReference type="PANTHER" id="PTHR47529:SF1">
    <property type="entry name" value="PERIPLASMIC CHAPERONE PPID"/>
    <property type="match status" value="1"/>
</dbReference>
<protein>
    <recommendedName>
        <fullName evidence="2">Parvulin-like PPIase</fullName>
    </recommendedName>
    <alternativeName>
        <fullName evidence="9">Peptidyl-prolyl cis-trans isomerase plp</fullName>
    </alternativeName>
    <alternativeName>
        <fullName evidence="12">Periplasmic chaperone PpiD</fullName>
    </alternativeName>
    <alternativeName>
        <fullName evidence="13">Periplasmic folding chaperone</fullName>
    </alternativeName>
    <alternativeName>
        <fullName evidence="10">Rotamase plp</fullName>
    </alternativeName>
</protein>
<dbReference type="OrthoDB" id="9768393at2"/>
<evidence type="ECO:0000256" key="2">
    <source>
        <dbReference type="ARBA" id="ARBA00018370"/>
    </source>
</evidence>
<dbReference type="HOGENOM" id="CLU_023843_2_1_5"/>
<evidence type="ECO:0000313" key="17">
    <source>
        <dbReference type="Proteomes" id="UP000030907"/>
    </source>
</evidence>
<evidence type="ECO:0000256" key="3">
    <source>
        <dbReference type="ARBA" id="ARBA00022475"/>
    </source>
</evidence>
<dbReference type="PANTHER" id="PTHR47529">
    <property type="entry name" value="PEPTIDYL-PROLYL CIS-TRANS ISOMERASE D"/>
    <property type="match status" value="1"/>
</dbReference>